<keyword evidence="12" id="KW-0325">Glycoprotein</keyword>
<evidence type="ECO:0000256" key="22">
    <source>
        <dbReference type="ARBA" id="ARBA00047363"/>
    </source>
</evidence>
<comment type="catalytic activity">
    <reaction evidence="27">
        <text>a 1-O-alkyl-2-acyl-sn-glycero-3-phosphocholine + H2O = a 1-O-alkyl-sn-glycero-3-phosphocholine + a fatty acid + H(+)</text>
        <dbReference type="Rhea" id="RHEA:36231"/>
        <dbReference type="ChEBI" id="CHEBI:15377"/>
        <dbReference type="ChEBI" id="CHEBI:15378"/>
        <dbReference type="ChEBI" id="CHEBI:28868"/>
        <dbReference type="ChEBI" id="CHEBI:30909"/>
        <dbReference type="ChEBI" id="CHEBI:36702"/>
        <dbReference type="EC" id="3.1.1.4"/>
    </reaction>
    <physiologicalReaction direction="left-to-right" evidence="27">
        <dbReference type="Rhea" id="RHEA:36232"/>
    </physiologicalReaction>
</comment>
<evidence type="ECO:0000256" key="38">
    <source>
        <dbReference type="ARBA" id="ARBA00048872"/>
    </source>
</evidence>
<comment type="catalytic activity">
    <reaction evidence="24">
        <text>1-hexadecanoyl-2-(9Z)-octadecenoyl-3-octadecanoyl-sn-glycerol + H2O = 1-hexadecanoyl-2-(9Z-octadecenoyl)-sn-glycerol + octadecanoate + H(+)</text>
        <dbReference type="Rhea" id="RHEA:41111"/>
        <dbReference type="ChEBI" id="CHEBI:15377"/>
        <dbReference type="ChEBI" id="CHEBI:15378"/>
        <dbReference type="ChEBI" id="CHEBI:25629"/>
        <dbReference type="ChEBI" id="CHEBI:75466"/>
        <dbReference type="ChEBI" id="CHEBI:77623"/>
    </reaction>
    <physiologicalReaction direction="left-to-right" evidence="24">
        <dbReference type="Rhea" id="RHEA:41112"/>
    </physiologicalReaction>
</comment>
<comment type="similarity">
    <text evidence="2">Belongs to the 'GDSL' lipolytic enzyme family. Phospholipase B1 subfamily.</text>
</comment>
<dbReference type="InterPro" id="IPR038885">
    <property type="entry name" value="PLB1"/>
</dbReference>
<dbReference type="CDD" id="cd01824">
    <property type="entry name" value="Phospholipase_B_like"/>
    <property type="match status" value="1"/>
</dbReference>
<dbReference type="EnsemblMetazoa" id="XM_014406859.2">
    <property type="protein sequence ID" value="XP_014262345.1"/>
    <property type="gene ID" value="LOC106674241"/>
</dbReference>
<comment type="catalytic activity">
    <reaction evidence="29">
        <text>1,2-dihexadecanoyl-sn-glycero-3-phosphocholine + H2O = 1-hexadecanoyl-sn-glycero-3-phosphocholine + hexadecanoate + H(+)</text>
        <dbReference type="Rhea" id="RHEA:41223"/>
        <dbReference type="ChEBI" id="CHEBI:7896"/>
        <dbReference type="ChEBI" id="CHEBI:15377"/>
        <dbReference type="ChEBI" id="CHEBI:15378"/>
        <dbReference type="ChEBI" id="CHEBI:72998"/>
        <dbReference type="ChEBI" id="CHEBI:72999"/>
    </reaction>
    <physiologicalReaction direction="left-to-right" evidence="29">
        <dbReference type="Rhea" id="RHEA:41224"/>
    </physiologicalReaction>
</comment>
<evidence type="ECO:0000256" key="4">
    <source>
        <dbReference type="ARBA" id="ARBA00022475"/>
    </source>
</evidence>
<comment type="catalytic activity">
    <reaction evidence="30">
        <text>1-hexadecanoyl-2-(9Z,12Z-octadecadienoyl)-sn-glycero-3-phosphocholine + H2O = 2-(9Z,12Z-octadecadienoyl)-sn-glycero-3-phosphocholine + hexadecanoate + H(+)</text>
        <dbReference type="Rhea" id="RHEA:40971"/>
        <dbReference type="ChEBI" id="CHEBI:7896"/>
        <dbReference type="ChEBI" id="CHEBI:15377"/>
        <dbReference type="ChEBI" id="CHEBI:15378"/>
        <dbReference type="ChEBI" id="CHEBI:73002"/>
        <dbReference type="ChEBI" id="CHEBI:76084"/>
    </reaction>
    <physiologicalReaction direction="left-to-right" evidence="30">
        <dbReference type="Rhea" id="RHEA:40972"/>
    </physiologicalReaction>
</comment>
<comment type="catalytic activity">
    <reaction evidence="14">
        <text>1-hexadecanoyl-2-(9Z,12Z-octadecadienoyl)-sn-glycero-3-phosphocholine + H2O = (9Z,12Z)-octadecadienoate + 1-hexadecanoyl-sn-glycero-3-phosphocholine + H(+)</text>
        <dbReference type="Rhea" id="RHEA:40811"/>
        <dbReference type="ChEBI" id="CHEBI:15377"/>
        <dbReference type="ChEBI" id="CHEBI:15378"/>
        <dbReference type="ChEBI" id="CHEBI:30245"/>
        <dbReference type="ChEBI" id="CHEBI:72998"/>
        <dbReference type="ChEBI" id="CHEBI:73002"/>
    </reaction>
    <physiologicalReaction direction="left-to-right" evidence="14">
        <dbReference type="Rhea" id="RHEA:40812"/>
    </physiologicalReaction>
</comment>
<dbReference type="AlphaFoldDB" id="A0A8I6SEE1"/>
<evidence type="ECO:0000256" key="3">
    <source>
        <dbReference type="ARBA" id="ARBA00015133"/>
    </source>
</evidence>
<evidence type="ECO:0000256" key="18">
    <source>
        <dbReference type="ARBA" id="ARBA00031485"/>
    </source>
</evidence>
<comment type="catalytic activity">
    <reaction evidence="34">
        <text>1-hexadecanoyl-2-(9Z-octadecenoyl)-sn-glycero-3-phosphoethanolamine + H2O = 1-hexadecanoyl-sn-glycero-3-phosphoethanolamine + (9Z)-octadecenoate + H(+)</text>
        <dbReference type="Rhea" id="RHEA:40911"/>
        <dbReference type="ChEBI" id="CHEBI:15377"/>
        <dbReference type="ChEBI" id="CHEBI:15378"/>
        <dbReference type="ChEBI" id="CHEBI:30823"/>
        <dbReference type="ChEBI" id="CHEBI:73004"/>
        <dbReference type="ChEBI" id="CHEBI:73007"/>
    </reaction>
    <physiologicalReaction direction="left-to-right" evidence="34">
        <dbReference type="Rhea" id="RHEA:40912"/>
    </physiologicalReaction>
</comment>
<keyword evidence="8" id="KW-0378">Hydrolase</keyword>
<evidence type="ECO:0000256" key="26">
    <source>
        <dbReference type="ARBA" id="ARBA00048015"/>
    </source>
</evidence>
<evidence type="ECO:0000256" key="19">
    <source>
        <dbReference type="ARBA" id="ARBA00033022"/>
    </source>
</evidence>
<comment type="function">
    <text evidence="20">Calcium-independent membrane-associated phospholipase that catalyzes complete diacylation of phospholipids by hydrolyzing both sn-1 and sn-2 fatty acyl chains attached to the glycerol backbone (phospholipase B activity). Has dual phospholipase and lysophospholipase activities toward diacylphospholipids. Preferentially cleaves sn-2 ester bonds over sn-1 bonds. Acts as a lipase toward glycerolipid substrates. Hydrolyzes fatty acyl chains of diacylglycerols with preference for the sn-2 position and of triacylglycerols with not positional selectivity. May also hydrolyze long chain retinyl esters such as retinyl palmitate. May contribute to digestion of dietary phospholipids, glycerolipids and retinoids, facilitating lipid absorption at the brush border.</text>
</comment>
<evidence type="ECO:0000256" key="10">
    <source>
        <dbReference type="ARBA" id="ARBA00023098"/>
    </source>
</evidence>
<keyword evidence="10" id="KW-0443">Lipid metabolism</keyword>
<organism evidence="44 45">
    <name type="scientific">Cimex lectularius</name>
    <name type="common">Bed bug</name>
    <name type="synonym">Acanthia lectularia</name>
    <dbReference type="NCBI Taxonomy" id="79782"/>
    <lineage>
        <taxon>Eukaryota</taxon>
        <taxon>Metazoa</taxon>
        <taxon>Ecdysozoa</taxon>
        <taxon>Arthropoda</taxon>
        <taxon>Hexapoda</taxon>
        <taxon>Insecta</taxon>
        <taxon>Pterygota</taxon>
        <taxon>Neoptera</taxon>
        <taxon>Paraneoptera</taxon>
        <taxon>Hemiptera</taxon>
        <taxon>Heteroptera</taxon>
        <taxon>Panheteroptera</taxon>
        <taxon>Cimicomorpha</taxon>
        <taxon>Cimicidae</taxon>
        <taxon>Cimex</taxon>
    </lineage>
</organism>
<evidence type="ECO:0000256" key="34">
    <source>
        <dbReference type="ARBA" id="ARBA00048613"/>
    </source>
</evidence>
<evidence type="ECO:0000256" key="32">
    <source>
        <dbReference type="ARBA" id="ARBA00048386"/>
    </source>
</evidence>
<evidence type="ECO:0000256" key="16">
    <source>
        <dbReference type="ARBA" id="ARBA00029723"/>
    </source>
</evidence>
<keyword evidence="6 43" id="KW-0732">Signal</keyword>
<dbReference type="InterPro" id="IPR001087">
    <property type="entry name" value="GDSL"/>
</dbReference>
<evidence type="ECO:0000256" key="11">
    <source>
        <dbReference type="ARBA" id="ARBA00023136"/>
    </source>
</evidence>
<evidence type="ECO:0000256" key="24">
    <source>
        <dbReference type="ARBA" id="ARBA00047459"/>
    </source>
</evidence>
<evidence type="ECO:0000313" key="44">
    <source>
        <dbReference type="EnsemblMetazoa" id="XP_014262345.1"/>
    </source>
</evidence>
<evidence type="ECO:0000256" key="41">
    <source>
        <dbReference type="ARBA" id="ARBA00049372"/>
    </source>
</evidence>
<comment type="catalytic activity">
    <reaction evidence="13">
        <text>a triacylglycerol + H2O = a diacylglycerol + a fatty acid + H(+)</text>
        <dbReference type="Rhea" id="RHEA:12044"/>
        <dbReference type="ChEBI" id="CHEBI:15377"/>
        <dbReference type="ChEBI" id="CHEBI:15378"/>
        <dbReference type="ChEBI" id="CHEBI:17855"/>
        <dbReference type="ChEBI" id="CHEBI:18035"/>
        <dbReference type="ChEBI" id="CHEBI:28868"/>
        <dbReference type="EC" id="3.1.1.3"/>
    </reaction>
    <physiologicalReaction direction="left-to-right" evidence="13">
        <dbReference type="Rhea" id="RHEA:12045"/>
    </physiologicalReaction>
</comment>
<name>A0A8I6SEE1_CIMLE</name>
<keyword evidence="7" id="KW-0677">Repeat</keyword>
<evidence type="ECO:0000256" key="14">
    <source>
        <dbReference type="ARBA" id="ARBA00023408"/>
    </source>
</evidence>
<dbReference type="GO" id="GO:0004622">
    <property type="term" value="F:phosphatidylcholine lysophospholipase activity"/>
    <property type="evidence" value="ECO:0007669"/>
    <property type="project" value="UniProtKB-EC"/>
</dbReference>
<comment type="catalytic activity">
    <reaction evidence="40">
        <text>1,2-dihexadecanoyl-sn-glycero-3-phosphocholine + 2 H2O = sn-glycerol 3-phosphocholine + 2 hexadecanoate + 2 H(+)</text>
        <dbReference type="Rhea" id="RHEA:40975"/>
        <dbReference type="ChEBI" id="CHEBI:7896"/>
        <dbReference type="ChEBI" id="CHEBI:15377"/>
        <dbReference type="ChEBI" id="CHEBI:15378"/>
        <dbReference type="ChEBI" id="CHEBI:16870"/>
        <dbReference type="ChEBI" id="CHEBI:72999"/>
    </reaction>
    <physiologicalReaction direction="left-to-right" evidence="40">
        <dbReference type="Rhea" id="RHEA:40976"/>
    </physiologicalReaction>
</comment>
<keyword evidence="9" id="KW-1133">Transmembrane helix</keyword>
<comment type="catalytic activity">
    <reaction evidence="15">
        <text>a 1,2-diacyl-sn-glycero-3-phosphocholine + H2O = a 1-acyl-sn-glycero-3-phosphocholine + a fatty acid + H(+)</text>
        <dbReference type="Rhea" id="RHEA:15801"/>
        <dbReference type="ChEBI" id="CHEBI:15377"/>
        <dbReference type="ChEBI" id="CHEBI:15378"/>
        <dbReference type="ChEBI" id="CHEBI:28868"/>
        <dbReference type="ChEBI" id="CHEBI:57643"/>
        <dbReference type="ChEBI" id="CHEBI:58168"/>
        <dbReference type="EC" id="3.1.1.4"/>
    </reaction>
    <physiologicalReaction direction="left-to-right" evidence="15">
        <dbReference type="Rhea" id="RHEA:15802"/>
    </physiologicalReaction>
</comment>
<evidence type="ECO:0000256" key="17">
    <source>
        <dbReference type="ARBA" id="ARBA00031182"/>
    </source>
</evidence>
<proteinExistence type="inferred from homology"/>
<reference evidence="44" key="1">
    <citation type="submission" date="2022-01" db="UniProtKB">
        <authorList>
            <consortium name="EnsemblMetazoa"/>
        </authorList>
    </citation>
    <scope>IDENTIFICATION</scope>
</reference>
<accession>A0A8I6SEE1</accession>
<dbReference type="GO" id="GO:0004806">
    <property type="term" value="F:triacylglycerol lipase activity"/>
    <property type="evidence" value="ECO:0007669"/>
    <property type="project" value="UniProtKB-EC"/>
</dbReference>
<evidence type="ECO:0000256" key="1">
    <source>
        <dbReference type="ARBA" id="ARBA00004247"/>
    </source>
</evidence>
<dbReference type="FunFam" id="3.40.50.1110:FF:000005">
    <property type="entry name" value="Phospholipase B1"/>
    <property type="match status" value="1"/>
</dbReference>
<dbReference type="RefSeq" id="XP_014262345.1">
    <property type="nucleotide sequence ID" value="XM_014406859.2"/>
</dbReference>
<evidence type="ECO:0000256" key="35">
    <source>
        <dbReference type="ARBA" id="ARBA00048656"/>
    </source>
</evidence>
<evidence type="ECO:0000256" key="39">
    <source>
        <dbReference type="ARBA" id="ARBA00048939"/>
    </source>
</evidence>
<comment type="catalytic activity">
    <reaction evidence="22">
        <text>1,3-dihexadecanoyl-2-(9Z-octadecenoyl)glycerol + H2O = 1-hexadecanoyl-2-(9Z-octadecenoyl)-glycerol + hexadecanoate + H(+)</text>
        <dbReference type="Rhea" id="RHEA:40979"/>
        <dbReference type="ChEBI" id="CHEBI:7896"/>
        <dbReference type="ChEBI" id="CHEBI:15377"/>
        <dbReference type="ChEBI" id="CHEBI:15378"/>
        <dbReference type="ChEBI" id="CHEBI:75585"/>
        <dbReference type="ChEBI" id="CHEBI:75688"/>
    </reaction>
    <physiologicalReaction direction="left-to-right" evidence="22">
        <dbReference type="Rhea" id="RHEA:40980"/>
    </physiologicalReaction>
</comment>
<evidence type="ECO:0000256" key="30">
    <source>
        <dbReference type="ARBA" id="ARBA00048362"/>
    </source>
</evidence>
<evidence type="ECO:0000256" key="43">
    <source>
        <dbReference type="SAM" id="SignalP"/>
    </source>
</evidence>
<dbReference type="OrthoDB" id="10265800at2759"/>
<evidence type="ECO:0000256" key="13">
    <source>
        <dbReference type="ARBA" id="ARBA00023369"/>
    </source>
</evidence>
<comment type="catalytic activity">
    <reaction evidence="37">
        <text>1,3-dihexadecanoyl-2-(9Z-octadecenoyl)glycerol + H2O = 1,3-dihexadecanoylglycerol + (9Z)-octadecenoate + H(+)</text>
        <dbReference type="Rhea" id="RHEA:40983"/>
        <dbReference type="ChEBI" id="CHEBI:15377"/>
        <dbReference type="ChEBI" id="CHEBI:15378"/>
        <dbReference type="ChEBI" id="CHEBI:30823"/>
        <dbReference type="ChEBI" id="CHEBI:75688"/>
        <dbReference type="ChEBI" id="CHEBI:77619"/>
    </reaction>
    <physiologicalReaction direction="left-to-right" evidence="37">
        <dbReference type="Rhea" id="RHEA:40984"/>
    </physiologicalReaction>
</comment>
<comment type="catalytic activity">
    <reaction evidence="35">
        <text>1-hexadecanoyl-sn-glycero-3-phosphocholine + H2O = sn-glycerol 3-phosphocholine + hexadecanoate + H(+)</text>
        <dbReference type="Rhea" id="RHEA:40435"/>
        <dbReference type="ChEBI" id="CHEBI:7896"/>
        <dbReference type="ChEBI" id="CHEBI:15377"/>
        <dbReference type="ChEBI" id="CHEBI:15378"/>
        <dbReference type="ChEBI" id="CHEBI:16870"/>
        <dbReference type="ChEBI" id="CHEBI:72998"/>
    </reaction>
    <physiologicalReaction direction="left-to-right" evidence="35">
        <dbReference type="Rhea" id="RHEA:40436"/>
    </physiologicalReaction>
</comment>
<dbReference type="GO" id="GO:0004623">
    <property type="term" value="F:phospholipase A2 activity"/>
    <property type="evidence" value="ECO:0007669"/>
    <property type="project" value="UniProtKB-EC"/>
</dbReference>
<evidence type="ECO:0000256" key="36">
    <source>
        <dbReference type="ARBA" id="ARBA00048699"/>
    </source>
</evidence>
<comment type="catalytic activity">
    <reaction evidence="33">
        <text>a 1-acyl-sn-glycero-3-phosphocholine + H2O = sn-glycerol 3-phosphocholine + a fatty acid + H(+)</text>
        <dbReference type="Rhea" id="RHEA:15177"/>
        <dbReference type="ChEBI" id="CHEBI:15377"/>
        <dbReference type="ChEBI" id="CHEBI:15378"/>
        <dbReference type="ChEBI" id="CHEBI:16870"/>
        <dbReference type="ChEBI" id="CHEBI:28868"/>
        <dbReference type="ChEBI" id="CHEBI:58168"/>
        <dbReference type="EC" id="3.1.1.5"/>
    </reaction>
    <physiologicalReaction direction="left-to-right" evidence="33">
        <dbReference type="Rhea" id="RHEA:15178"/>
    </physiologicalReaction>
</comment>
<comment type="catalytic activity">
    <reaction evidence="23">
        <text>1-(9Z-octadecenoyl)-glycerol + H2O = glycerol + (9Z)-octadecenoate + H(+)</text>
        <dbReference type="Rhea" id="RHEA:38487"/>
        <dbReference type="ChEBI" id="CHEBI:15377"/>
        <dbReference type="ChEBI" id="CHEBI:15378"/>
        <dbReference type="ChEBI" id="CHEBI:17754"/>
        <dbReference type="ChEBI" id="CHEBI:30823"/>
        <dbReference type="ChEBI" id="CHEBI:75342"/>
    </reaction>
    <physiologicalReaction direction="left-to-right" evidence="23">
        <dbReference type="Rhea" id="RHEA:38488"/>
    </physiologicalReaction>
</comment>
<evidence type="ECO:0000256" key="37">
    <source>
        <dbReference type="ARBA" id="ARBA00048869"/>
    </source>
</evidence>
<evidence type="ECO:0000256" key="9">
    <source>
        <dbReference type="ARBA" id="ARBA00022989"/>
    </source>
</evidence>
<comment type="catalytic activity">
    <reaction evidence="38">
        <text>1-O-hexadecyl-2-(9Z)-octadecenoyl-sn-glycero-3-phosphocholine + H2O = 1-O-hexadecyl-sn-glycero-3-phosphocholine + (9Z)-octadecenoate + H(+)</text>
        <dbReference type="Rhea" id="RHEA:40915"/>
        <dbReference type="ChEBI" id="CHEBI:15377"/>
        <dbReference type="ChEBI" id="CHEBI:15378"/>
        <dbReference type="ChEBI" id="CHEBI:30823"/>
        <dbReference type="ChEBI" id="CHEBI:34112"/>
        <dbReference type="ChEBI" id="CHEBI:64496"/>
    </reaction>
    <physiologicalReaction direction="left-to-right" evidence="38">
        <dbReference type="Rhea" id="RHEA:40916"/>
    </physiologicalReaction>
</comment>
<dbReference type="PANTHER" id="PTHR21325">
    <property type="entry name" value="PHOSPHOLIPASE B, PLB1"/>
    <property type="match status" value="1"/>
</dbReference>
<dbReference type="InterPro" id="IPR035547">
    <property type="entry name" value="Phospholipase_B"/>
</dbReference>
<evidence type="ECO:0000256" key="23">
    <source>
        <dbReference type="ARBA" id="ARBA00047438"/>
    </source>
</evidence>
<comment type="catalytic activity">
    <reaction evidence="21">
        <text>1-hexadecanoyl-2-(9Z)-octadecenoyl-3-octadecanoyl-sn-glycerol + H2O = 2-(9Z-octadecenoyl)-3-octadecanoyl-sn-glycerol + hexadecanoate + H(+)</text>
        <dbReference type="Rhea" id="RHEA:41107"/>
        <dbReference type="ChEBI" id="CHEBI:7896"/>
        <dbReference type="ChEBI" id="CHEBI:15377"/>
        <dbReference type="ChEBI" id="CHEBI:15378"/>
        <dbReference type="ChEBI" id="CHEBI:75558"/>
        <dbReference type="ChEBI" id="CHEBI:77623"/>
    </reaction>
    <physiologicalReaction direction="left-to-right" evidence="21">
        <dbReference type="Rhea" id="RHEA:41108"/>
    </physiologicalReaction>
</comment>
<feature type="signal peptide" evidence="43">
    <location>
        <begin position="1"/>
        <end position="19"/>
    </location>
</feature>
<comment type="catalytic activity">
    <reaction evidence="41">
        <text>1,3-di-(9Z-octadecenoyl)-glycerol + H2O = 1-(9Z-octadecenoyl)-glycerol + (9Z)-octadecenoate + H(+)</text>
        <dbReference type="Rhea" id="RHEA:39939"/>
        <dbReference type="ChEBI" id="CHEBI:15377"/>
        <dbReference type="ChEBI" id="CHEBI:15378"/>
        <dbReference type="ChEBI" id="CHEBI:30823"/>
        <dbReference type="ChEBI" id="CHEBI:75342"/>
        <dbReference type="ChEBI" id="CHEBI:75735"/>
    </reaction>
    <physiologicalReaction direction="left-to-right" evidence="41">
        <dbReference type="Rhea" id="RHEA:39940"/>
    </physiologicalReaction>
</comment>
<evidence type="ECO:0000256" key="29">
    <source>
        <dbReference type="ARBA" id="ARBA00048227"/>
    </source>
</evidence>
<evidence type="ECO:0000256" key="25">
    <source>
        <dbReference type="ARBA" id="ARBA00048011"/>
    </source>
</evidence>
<evidence type="ECO:0000256" key="15">
    <source>
        <dbReference type="ARBA" id="ARBA00023422"/>
    </source>
</evidence>
<evidence type="ECO:0000256" key="2">
    <source>
        <dbReference type="ARBA" id="ARBA00009979"/>
    </source>
</evidence>
<evidence type="ECO:0000256" key="42">
    <source>
        <dbReference type="ARBA" id="ARBA00049461"/>
    </source>
</evidence>
<sequence>MKFRLLLQIFLLIWVTAEARGSRKRSRSLRTFAPYDVSGSLDQRWLSEMGRSSLRKQGQIPPNVPFPCFSPRSQIPPESVDRVRPGDIDVVAAMGDSLVAGNGAMEDYALGTFIESRGVSWAVGGDGDWRNFLTLPNILKVFNPKIKGFSVGKEPFLTPTTALNVAFPVSADQDALMQAKNLVLKMRNTRGVDYEKSWKLVTMFFGANDICSAQCYNKEDYSPRAHANKLMRALDYLQDNMPRAIVNLVPVIDVSASVRIKRSFMCRMLHRLFCSCFHRSGDVMSSITKVTRQYQIQEQKLIESGRYNKKSDYTVVIQPFMTFFNLPKNSTEKFKEAIDISYITHDCFHFSQKGHALAANLLWNNMLEPVGEKSRESVSYPLQRFFCPTDDNPYIFTYNNSQRFYQTGSQL</sequence>
<evidence type="ECO:0000256" key="6">
    <source>
        <dbReference type="ARBA" id="ARBA00022729"/>
    </source>
</evidence>
<dbReference type="GO" id="GO:0006644">
    <property type="term" value="P:phospholipid metabolic process"/>
    <property type="evidence" value="ECO:0007669"/>
    <property type="project" value="TreeGrafter"/>
</dbReference>
<comment type="catalytic activity">
    <reaction evidence="32">
        <text>1,2,3-tri-(9Z-octadecenoyl)-glycerol + H2O = di-(9Z)-octadecenoylglycerol + (9Z)-octadecenoate + H(+)</text>
        <dbReference type="Rhea" id="RHEA:38575"/>
        <dbReference type="ChEBI" id="CHEBI:15377"/>
        <dbReference type="ChEBI" id="CHEBI:15378"/>
        <dbReference type="ChEBI" id="CHEBI:30823"/>
        <dbReference type="ChEBI" id="CHEBI:53753"/>
        <dbReference type="ChEBI" id="CHEBI:75945"/>
    </reaction>
    <physiologicalReaction direction="left-to-right" evidence="32">
        <dbReference type="Rhea" id="RHEA:38576"/>
    </physiologicalReaction>
</comment>
<comment type="catalytic activity">
    <reaction evidence="31">
        <text>1-octadecanoyl-2-(9Z,12Z)-octadecadienoyl-sn-glycerol + H2O = 1-octadecanoyl-sn-glycerol + (9Z,12Z)-octadecadienoate + H(+)</text>
        <dbReference type="Rhea" id="RHEA:40927"/>
        <dbReference type="ChEBI" id="CHEBI:15377"/>
        <dbReference type="ChEBI" id="CHEBI:15378"/>
        <dbReference type="ChEBI" id="CHEBI:30245"/>
        <dbReference type="ChEBI" id="CHEBI:75550"/>
        <dbReference type="ChEBI" id="CHEBI:77097"/>
    </reaction>
    <physiologicalReaction direction="left-to-right" evidence="31">
        <dbReference type="Rhea" id="RHEA:40928"/>
    </physiologicalReaction>
</comment>
<dbReference type="InterPro" id="IPR036514">
    <property type="entry name" value="SGNH_hydro_sf"/>
</dbReference>
<keyword evidence="11" id="KW-0472">Membrane</keyword>
<dbReference type="KEGG" id="clec:106674241"/>
<keyword evidence="45" id="KW-1185">Reference proteome</keyword>
<feature type="chain" id="PRO_5035211161" description="Phospholipase B1, membrane-associated" evidence="43">
    <location>
        <begin position="20"/>
        <end position="411"/>
    </location>
</feature>
<comment type="catalytic activity">
    <reaction evidence="42">
        <text>2-(9Z-octadecenoyl)-glycerol + H2O = glycerol + (9Z)-octadecenoate + H(+)</text>
        <dbReference type="Rhea" id="RHEA:38491"/>
        <dbReference type="ChEBI" id="CHEBI:15377"/>
        <dbReference type="ChEBI" id="CHEBI:15378"/>
        <dbReference type="ChEBI" id="CHEBI:17754"/>
        <dbReference type="ChEBI" id="CHEBI:30823"/>
        <dbReference type="ChEBI" id="CHEBI:73990"/>
    </reaction>
    <physiologicalReaction direction="left-to-right" evidence="42">
        <dbReference type="Rhea" id="RHEA:38492"/>
    </physiologicalReaction>
</comment>
<dbReference type="Pfam" id="PF00657">
    <property type="entry name" value="Lipase_GDSL"/>
    <property type="match status" value="1"/>
</dbReference>
<comment type="catalytic activity">
    <reaction evidence="25">
        <text>2,3-di-(9Z)-octadecenoyl-sn-glycerol + H2O = 3-(9Z-octadecenoyl)-sn-glycerol + (9Z)-octadecenoate + H(+)</text>
        <dbReference type="Rhea" id="RHEA:42604"/>
        <dbReference type="ChEBI" id="CHEBI:15377"/>
        <dbReference type="ChEBI" id="CHEBI:15378"/>
        <dbReference type="ChEBI" id="CHEBI:30823"/>
        <dbReference type="ChEBI" id="CHEBI:75824"/>
        <dbReference type="ChEBI" id="CHEBI:75938"/>
    </reaction>
    <physiologicalReaction direction="left-to-right" evidence="25">
        <dbReference type="Rhea" id="RHEA:42605"/>
    </physiologicalReaction>
</comment>
<dbReference type="SUPFAM" id="SSF52266">
    <property type="entry name" value="SGNH hydrolase"/>
    <property type="match status" value="1"/>
</dbReference>
<evidence type="ECO:0000256" key="12">
    <source>
        <dbReference type="ARBA" id="ARBA00023180"/>
    </source>
</evidence>
<dbReference type="PANTHER" id="PTHR21325:SF31">
    <property type="entry name" value="GH22081P-RELATED"/>
    <property type="match status" value="1"/>
</dbReference>
<evidence type="ECO:0000256" key="20">
    <source>
        <dbReference type="ARBA" id="ARBA00045916"/>
    </source>
</evidence>
<keyword evidence="5" id="KW-0812">Transmembrane</keyword>
<dbReference type="GO" id="GO:0016324">
    <property type="term" value="C:apical plasma membrane"/>
    <property type="evidence" value="ECO:0007669"/>
    <property type="project" value="UniProtKB-SubCell"/>
</dbReference>
<comment type="catalytic activity">
    <reaction evidence="39">
        <text>1-hexadecanoyl-2-(9Z)-octadecenoyl-3-octadecanoyl-sn-glycerol + H2O = 1-hexadecanoyl-3-octadecanoyl-sn-glycerol + (9Z)-octadecenoate + H(+)</text>
        <dbReference type="Rhea" id="RHEA:41103"/>
        <dbReference type="ChEBI" id="CHEBI:15377"/>
        <dbReference type="ChEBI" id="CHEBI:15378"/>
        <dbReference type="ChEBI" id="CHEBI:30823"/>
        <dbReference type="ChEBI" id="CHEBI:77623"/>
        <dbReference type="ChEBI" id="CHEBI:77624"/>
    </reaction>
    <physiologicalReaction direction="left-to-right" evidence="39">
        <dbReference type="Rhea" id="RHEA:41104"/>
    </physiologicalReaction>
</comment>
<comment type="catalytic activity">
    <reaction evidence="36">
        <text>1-hexadecanoyl-2-(9Z-octadecenoyl)-sn-glycero-3-phosphocholine + H2O = 1-hexadecanoyl-sn-glycero-3-phosphocholine + (9Z)-octadecenoate + H(+)</text>
        <dbReference type="Rhea" id="RHEA:38779"/>
        <dbReference type="ChEBI" id="CHEBI:15377"/>
        <dbReference type="ChEBI" id="CHEBI:15378"/>
        <dbReference type="ChEBI" id="CHEBI:30823"/>
        <dbReference type="ChEBI" id="CHEBI:72998"/>
        <dbReference type="ChEBI" id="CHEBI:73001"/>
    </reaction>
    <physiologicalReaction direction="left-to-right" evidence="36">
        <dbReference type="Rhea" id="RHEA:38780"/>
    </physiologicalReaction>
</comment>
<evidence type="ECO:0000256" key="5">
    <source>
        <dbReference type="ARBA" id="ARBA00022692"/>
    </source>
</evidence>
<dbReference type="GeneID" id="106674241"/>
<comment type="catalytic activity">
    <reaction evidence="26">
        <text>1-hexadecanoyl-2-(9Z-octadecenoyl)-sn-glycero-3-phospho-(1'-sn-glycerol) + H2O = 1-hexadecanoyl-sn-glycero-3-phospho-(1'-sn-glycerol) + (9Z)-octadecenoate + H(+)</text>
        <dbReference type="Rhea" id="RHEA:40919"/>
        <dbReference type="ChEBI" id="CHEBI:15377"/>
        <dbReference type="ChEBI" id="CHEBI:15378"/>
        <dbReference type="ChEBI" id="CHEBI:30823"/>
        <dbReference type="ChEBI" id="CHEBI:72841"/>
        <dbReference type="ChEBI" id="CHEBI:75158"/>
    </reaction>
    <physiologicalReaction direction="left-to-right" evidence="26">
        <dbReference type="Rhea" id="RHEA:40920"/>
    </physiologicalReaction>
</comment>
<evidence type="ECO:0000256" key="33">
    <source>
        <dbReference type="ARBA" id="ARBA00048454"/>
    </source>
</evidence>
<dbReference type="Gene3D" id="3.40.50.1110">
    <property type="entry name" value="SGNH hydrolase"/>
    <property type="match status" value="1"/>
</dbReference>
<protein>
    <recommendedName>
        <fullName evidence="3">Phospholipase B1, membrane-associated</fullName>
    </recommendedName>
    <alternativeName>
        <fullName evidence="16">Lysophospholipase</fullName>
    </alternativeName>
    <alternativeName>
        <fullName evidence="17">Phospholipase A2</fullName>
    </alternativeName>
    <alternativeName>
        <fullName evidence="19">Phospholipase B/lipase</fullName>
    </alternativeName>
    <alternativeName>
        <fullName evidence="18">Triacylglycerol lipase</fullName>
    </alternativeName>
</protein>
<dbReference type="Proteomes" id="UP000494040">
    <property type="component" value="Unassembled WGS sequence"/>
</dbReference>
<comment type="subcellular location">
    <subcellularLocation>
        <location evidence="1">Apical cell membrane</location>
        <topology evidence="1">Single-pass type I membrane protein</topology>
    </subcellularLocation>
</comment>
<dbReference type="OMA" id="HPLYCAC"/>
<evidence type="ECO:0000256" key="40">
    <source>
        <dbReference type="ARBA" id="ARBA00049363"/>
    </source>
</evidence>
<evidence type="ECO:0000256" key="21">
    <source>
        <dbReference type="ARBA" id="ARBA00047324"/>
    </source>
</evidence>
<evidence type="ECO:0000256" key="28">
    <source>
        <dbReference type="ARBA" id="ARBA00048058"/>
    </source>
</evidence>
<evidence type="ECO:0000256" key="7">
    <source>
        <dbReference type="ARBA" id="ARBA00022737"/>
    </source>
</evidence>
<evidence type="ECO:0000256" key="31">
    <source>
        <dbReference type="ARBA" id="ARBA00048374"/>
    </source>
</evidence>
<comment type="catalytic activity">
    <reaction evidence="28">
        <text>1,2-di-(9Z-octadecenoyl)-sn-glycero-3-phosphocholine + H2O = 1-(9Z-octadecenoyl)-sn-glycero-3-phosphocholine + (9Z)-octadecenoate + H(+)</text>
        <dbReference type="Rhea" id="RHEA:40923"/>
        <dbReference type="ChEBI" id="CHEBI:15377"/>
        <dbReference type="ChEBI" id="CHEBI:15378"/>
        <dbReference type="ChEBI" id="CHEBI:28610"/>
        <dbReference type="ChEBI" id="CHEBI:30823"/>
        <dbReference type="ChEBI" id="CHEBI:74669"/>
    </reaction>
    <physiologicalReaction direction="left-to-right" evidence="28">
        <dbReference type="Rhea" id="RHEA:40924"/>
    </physiologicalReaction>
</comment>
<evidence type="ECO:0000256" key="27">
    <source>
        <dbReference type="ARBA" id="ARBA00048049"/>
    </source>
</evidence>
<evidence type="ECO:0000256" key="8">
    <source>
        <dbReference type="ARBA" id="ARBA00022801"/>
    </source>
</evidence>
<keyword evidence="4" id="KW-1003">Cell membrane</keyword>
<evidence type="ECO:0000313" key="45">
    <source>
        <dbReference type="Proteomes" id="UP000494040"/>
    </source>
</evidence>